<evidence type="ECO:0000313" key="20">
    <source>
        <dbReference type="EMBL" id="MCJ7859597.1"/>
    </source>
</evidence>
<dbReference type="PROSITE" id="PS00379">
    <property type="entry name" value="CDP_ALCOHOL_P_TRANSF"/>
    <property type="match status" value="1"/>
</dbReference>
<name>A0A9X1WL84_9CORY</name>
<keyword evidence="11 17" id="KW-1133">Transmembrane helix</keyword>
<keyword evidence="9 17" id="KW-0479">Metal-binding</keyword>
<feature type="binding site" evidence="17">
    <location>
        <position position="74"/>
    </location>
    <ligand>
        <name>a CDP-1,2-diacyl-sn-glycerol</name>
        <dbReference type="ChEBI" id="CHEBI:58332"/>
    </ligand>
</feature>
<dbReference type="AlphaFoldDB" id="A0A9X1WL84"/>
<evidence type="ECO:0000256" key="2">
    <source>
        <dbReference type="ARBA" id="ARBA00004805"/>
    </source>
</evidence>
<dbReference type="HAMAP" id="MF_02241">
    <property type="entry name" value="PIP_synthase"/>
    <property type="match status" value="1"/>
</dbReference>
<dbReference type="InterPro" id="IPR044268">
    <property type="entry name" value="PIP_synthase_PgsA1"/>
</dbReference>
<dbReference type="EMBL" id="JALIEA010000017">
    <property type="protein sequence ID" value="MCJ7859597.1"/>
    <property type="molecule type" value="Genomic_DNA"/>
</dbReference>
<keyword evidence="6 17" id="KW-1003">Cell membrane</keyword>
<reference evidence="20" key="1">
    <citation type="submission" date="2022-04" db="EMBL/GenBank/DDBJ databases">
        <title>Corynebacterium kalidii LD5P10.</title>
        <authorList>
            <person name="Sun J.Q."/>
        </authorList>
    </citation>
    <scope>NUCLEOTIDE SEQUENCE</scope>
    <source>
        <strain evidence="20">LD5P10</strain>
    </source>
</reference>
<keyword evidence="17" id="KW-0443">Lipid metabolism</keyword>
<evidence type="ECO:0000256" key="19">
    <source>
        <dbReference type="SAM" id="MobiDB-lite"/>
    </source>
</evidence>
<feature type="region of interest" description="Disordered" evidence="19">
    <location>
        <begin position="205"/>
        <end position="244"/>
    </location>
</feature>
<comment type="cofactor">
    <cofactor evidence="17">
        <name>Mg(2+)</name>
        <dbReference type="ChEBI" id="CHEBI:18420"/>
    </cofactor>
    <text evidence="17">Contains a di-nuclear catalytic Mg(2+) center.</text>
</comment>
<evidence type="ECO:0000256" key="12">
    <source>
        <dbReference type="ARBA" id="ARBA00023136"/>
    </source>
</evidence>
<dbReference type="InterPro" id="IPR043130">
    <property type="entry name" value="CDP-OH_PTrfase_TM_dom"/>
</dbReference>
<evidence type="ECO:0000256" key="9">
    <source>
        <dbReference type="ARBA" id="ARBA00022723"/>
    </source>
</evidence>
<dbReference type="GO" id="GO:0000287">
    <property type="term" value="F:magnesium ion binding"/>
    <property type="evidence" value="ECO:0007669"/>
    <property type="project" value="UniProtKB-UniRule"/>
</dbReference>
<evidence type="ECO:0000256" key="6">
    <source>
        <dbReference type="ARBA" id="ARBA00022475"/>
    </source>
</evidence>
<evidence type="ECO:0000256" key="15">
    <source>
        <dbReference type="ARBA" id="ARBA00033137"/>
    </source>
</evidence>
<keyword evidence="17" id="KW-0594">Phospholipid biosynthesis</keyword>
<keyword evidence="7 17" id="KW-0808">Transferase</keyword>
<dbReference type="InterPro" id="IPR000462">
    <property type="entry name" value="CDP-OH_P_trans"/>
</dbReference>
<comment type="caution">
    <text evidence="20">The sequence shown here is derived from an EMBL/GenBank/DDBJ whole genome shotgun (WGS) entry which is preliminary data.</text>
</comment>
<feature type="binding site" evidence="17">
    <location>
        <begin position="29"/>
        <end position="32"/>
    </location>
    <ligand>
        <name>a CDP-1,2-diacyl-sn-glycerol</name>
        <dbReference type="ChEBI" id="CHEBI:58332"/>
    </ligand>
</feature>
<evidence type="ECO:0000256" key="8">
    <source>
        <dbReference type="ARBA" id="ARBA00022692"/>
    </source>
</evidence>
<dbReference type="InterPro" id="IPR048254">
    <property type="entry name" value="CDP_ALCOHOL_P_TRANSF_CS"/>
</dbReference>
<evidence type="ECO:0000256" key="4">
    <source>
        <dbReference type="ARBA" id="ARBA00010441"/>
    </source>
</evidence>
<feature type="binding site" evidence="17">
    <location>
        <position position="66"/>
    </location>
    <ligand>
        <name>Mg(2+)</name>
        <dbReference type="ChEBI" id="CHEBI:18420"/>
        <label>1</label>
    </ligand>
</feature>
<keyword evidence="8 17" id="KW-0812">Transmembrane</keyword>
<organism evidence="20 21">
    <name type="scientific">Corynebacterium kalidii</name>
    <dbReference type="NCBI Taxonomy" id="2931982"/>
    <lineage>
        <taxon>Bacteria</taxon>
        <taxon>Bacillati</taxon>
        <taxon>Actinomycetota</taxon>
        <taxon>Actinomycetes</taxon>
        <taxon>Mycobacteriales</taxon>
        <taxon>Corynebacteriaceae</taxon>
        <taxon>Corynebacterium</taxon>
    </lineage>
</organism>
<evidence type="ECO:0000256" key="18">
    <source>
        <dbReference type="RuleBase" id="RU003750"/>
    </source>
</evidence>
<keyword evidence="17" id="KW-1208">Phospholipid metabolism</keyword>
<keyword evidence="10 17" id="KW-0460">Magnesium</keyword>
<comment type="function">
    <text evidence="17">Catalyzes the conjugation of the 1'-hydroxyl group of D-myo-inositol-3-phosphate (also named L-myo-inositol-1-phosphate) with a lipid tail of cytidine diphosphate diacylglycerol (CDP-DAG), forming phosphatidylinositol phosphate (PIP) and CMP. PIP is a precursor of phosphatidylinositol (PI) which is an essential lipid required for cell wall formation.</text>
</comment>
<keyword evidence="21" id="KW-1185">Reference proteome</keyword>
<evidence type="ECO:0000256" key="13">
    <source>
        <dbReference type="ARBA" id="ARBA00023935"/>
    </source>
</evidence>
<feature type="compositionally biased region" description="Acidic residues" evidence="19">
    <location>
        <begin position="218"/>
        <end position="228"/>
    </location>
</feature>
<evidence type="ECO:0000256" key="3">
    <source>
        <dbReference type="ARBA" id="ARBA00005189"/>
    </source>
</evidence>
<gene>
    <name evidence="20" type="ORF">MUN33_12910</name>
</gene>
<comment type="subunit">
    <text evidence="5 17">Homodimer.</text>
</comment>
<dbReference type="Proteomes" id="UP001139207">
    <property type="component" value="Unassembled WGS sequence"/>
</dbReference>
<feature type="binding site" evidence="17">
    <location>
        <position position="87"/>
    </location>
    <ligand>
        <name>Mg(2+)</name>
        <dbReference type="ChEBI" id="CHEBI:18420"/>
        <label>1</label>
    </ligand>
</feature>
<evidence type="ECO:0000256" key="7">
    <source>
        <dbReference type="ARBA" id="ARBA00022679"/>
    </source>
</evidence>
<dbReference type="RefSeq" id="WP_244805315.1">
    <property type="nucleotide sequence ID" value="NZ_JALIEA010000017.1"/>
</dbReference>
<feature type="binding site" evidence="17">
    <location>
        <position position="91"/>
    </location>
    <ligand>
        <name>Mg(2+)</name>
        <dbReference type="ChEBI" id="CHEBI:18420"/>
        <label>2</label>
    </ligand>
</feature>
<comment type="similarity">
    <text evidence="4 17 18">Belongs to the CDP-alcohol phosphatidyltransferase class-I family.</text>
</comment>
<evidence type="ECO:0000256" key="16">
    <source>
        <dbReference type="ARBA" id="ARBA00048865"/>
    </source>
</evidence>
<evidence type="ECO:0000313" key="21">
    <source>
        <dbReference type="Proteomes" id="UP001139207"/>
    </source>
</evidence>
<proteinExistence type="inferred from homology"/>
<feature type="binding site" evidence="17">
    <location>
        <position position="66"/>
    </location>
    <ligand>
        <name>Mg(2+)</name>
        <dbReference type="ChEBI" id="CHEBI:18420"/>
        <label>2</label>
    </ligand>
</feature>
<sequence>MLSVRGRRPAAVVIEPIARRLVNWGVTPNTVTVASTTVAVVLAVALIPTGHHFLAGVLLGITVATDMIDGTMARMLGGGTRFGATLDATCDRITDGVLFGAIAWWMAFQHDHEPYKGLFGAALVIMIASQVTSYVKARAEASQIKVDGGLIERPERLIIGLVSLGLSGLGVPYILGAGLIILAVGSVYTVFERLVIVSRSAAAAERIAPPTGARSFDDDSDDSDDTDDDRGALGSRGGESRSHE</sequence>
<comment type="catalytic activity">
    <reaction evidence="16 17">
        <text>a CDP-1,2-diacyl-sn-glycerol + 1D-myo-inositol 3-phosphate = a 1,2-diacyl-sn-glycero-3-phospho-(1D-myo-inositol-3-phosphate) + CMP + H(+)</text>
        <dbReference type="Rhea" id="RHEA:60504"/>
        <dbReference type="ChEBI" id="CHEBI:15378"/>
        <dbReference type="ChEBI" id="CHEBI:58088"/>
        <dbReference type="ChEBI" id="CHEBI:58332"/>
        <dbReference type="ChEBI" id="CHEBI:58401"/>
        <dbReference type="ChEBI" id="CHEBI:60377"/>
    </reaction>
</comment>
<dbReference type="Gene3D" id="1.20.120.1760">
    <property type="match status" value="1"/>
</dbReference>
<feature type="binding site" evidence="17">
    <location>
        <position position="87"/>
    </location>
    <ligand>
        <name>Mg(2+)</name>
        <dbReference type="ChEBI" id="CHEBI:18420"/>
        <label>2</label>
    </ligand>
</feature>
<evidence type="ECO:0000256" key="1">
    <source>
        <dbReference type="ARBA" id="ARBA00004651"/>
    </source>
</evidence>
<evidence type="ECO:0000256" key="5">
    <source>
        <dbReference type="ARBA" id="ARBA00011738"/>
    </source>
</evidence>
<keyword evidence="17" id="KW-0444">Lipid biosynthesis</keyword>
<keyword evidence="12 17" id="KW-0472">Membrane</keyword>
<feature type="binding site" evidence="17">
    <location>
        <position position="69"/>
    </location>
    <ligand>
        <name>Mg(2+)</name>
        <dbReference type="ChEBI" id="CHEBI:18420"/>
        <label>1</label>
    </ligand>
</feature>
<comment type="subcellular location">
    <subcellularLocation>
        <location evidence="1 17">Cell membrane</location>
        <topology evidence="1 17">Multi-pass membrane protein</topology>
    </subcellularLocation>
</comment>
<evidence type="ECO:0000256" key="17">
    <source>
        <dbReference type="HAMAP-Rule" id="MF_02241"/>
    </source>
</evidence>
<protein>
    <recommendedName>
        <fullName evidence="14 17">Phosphatidylinositol phosphate synthase</fullName>
        <shortName evidence="17">PIP synthase</shortName>
        <ecNumber evidence="17">2.7.8.-</ecNumber>
    </recommendedName>
    <alternativeName>
        <fullName evidence="15 17">CDP-diacylglycerol--D-myo-inositol-3-phosphate 3-phosphatidyltransferase</fullName>
    </alternativeName>
</protein>
<evidence type="ECO:0000256" key="11">
    <source>
        <dbReference type="ARBA" id="ARBA00022989"/>
    </source>
</evidence>
<comment type="catalytic activity">
    <reaction evidence="13 17">
        <text>1,2-di-(9Z-octadecenoyl)-sn-glycero-3-cytidine-5'-diphosphate + 1D-myo-inositol 3-phosphate = 1,2-di-(9Z-octadecenoyl)-sn-glycero-3-phospho-(1D-myo-inositol-3-phosphate) + CMP + H(+)</text>
        <dbReference type="Rhea" id="RHEA:61216"/>
        <dbReference type="ChEBI" id="CHEBI:15378"/>
        <dbReference type="ChEBI" id="CHEBI:58401"/>
        <dbReference type="ChEBI" id="CHEBI:60377"/>
        <dbReference type="ChEBI" id="CHEBI:85356"/>
        <dbReference type="ChEBI" id="CHEBI:144472"/>
    </reaction>
</comment>
<evidence type="ECO:0000256" key="10">
    <source>
        <dbReference type="ARBA" id="ARBA00022842"/>
    </source>
</evidence>
<feature type="binding site" evidence="17">
    <location>
        <position position="80"/>
    </location>
    <ligand>
        <name>a CDP-1,2-diacyl-sn-glycerol</name>
        <dbReference type="ChEBI" id="CHEBI:58332"/>
    </ligand>
</feature>
<accession>A0A9X1WL84</accession>
<dbReference type="NCBIfam" id="NF045883">
    <property type="entry name" value="PIPSynth"/>
    <property type="match status" value="1"/>
</dbReference>
<feature type="binding site" evidence="17">
    <location>
        <position position="70"/>
    </location>
    <ligand>
        <name>a CDP-1,2-diacyl-sn-glycerol</name>
        <dbReference type="ChEBI" id="CHEBI:58332"/>
    </ligand>
</feature>
<dbReference type="GO" id="GO:0005886">
    <property type="term" value="C:plasma membrane"/>
    <property type="evidence" value="ECO:0007669"/>
    <property type="project" value="UniProtKB-SubCell"/>
</dbReference>
<comment type="pathway">
    <text evidence="2 17">Phospholipid metabolism; phosphatidylinositol phosphate biosynthesis.</text>
</comment>
<comment type="pathway">
    <text evidence="3">Lipid metabolism.</text>
</comment>
<dbReference type="EC" id="2.7.8.-" evidence="17"/>
<feature type="transmembrane region" description="Helical" evidence="17">
    <location>
        <begin position="158"/>
        <end position="191"/>
    </location>
</feature>
<evidence type="ECO:0000256" key="14">
    <source>
        <dbReference type="ARBA" id="ARBA00024082"/>
    </source>
</evidence>
<dbReference type="GO" id="GO:0016780">
    <property type="term" value="F:phosphotransferase activity, for other substituted phosphate groups"/>
    <property type="evidence" value="ECO:0007669"/>
    <property type="project" value="UniProtKB-UniRule"/>
</dbReference>
<feature type="active site" description="Proton acceptor" evidence="17">
    <location>
        <position position="91"/>
    </location>
</feature>
<dbReference type="Pfam" id="PF01066">
    <property type="entry name" value="CDP-OH_P_transf"/>
    <property type="match status" value="1"/>
</dbReference>
<dbReference type="GO" id="GO:0008654">
    <property type="term" value="P:phospholipid biosynthetic process"/>
    <property type="evidence" value="ECO:0007669"/>
    <property type="project" value="UniProtKB-UniRule"/>
</dbReference>
<comment type="caution">
    <text evidence="17">Lacks conserved residue(s) required for the propagation of feature annotation.</text>
</comment>